<dbReference type="Gene3D" id="3.30.70.330">
    <property type="match status" value="1"/>
</dbReference>
<dbReference type="GeneID" id="106470659"/>
<dbReference type="RefSeq" id="XP_022254997.1">
    <property type="nucleotide sequence ID" value="XM_022399289.1"/>
</dbReference>
<evidence type="ECO:0000313" key="6">
    <source>
        <dbReference type="Proteomes" id="UP000694941"/>
    </source>
</evidence>
<organism evidence="6 7">
    <name type="scientific">Limulus polyphemus</name>
    <name type="common">Atlantic horseshoe crab</name>
    <dbReference type="NCBI Taxonomy" id="6850"/>
    <lineage>
        <taxon>Eukaryota</taxon>
        <taxon>Metazoa</taxon>
        <taxon>Ecdysozoa</taxon>
        <taxon>Arthropoda</taxon>
        <taxon>Chelicerata</taxon>
        <taxon>Merostomata</taxon>
        <taxon>Xiphosura</taxon>
        <taxon>Limulidae</taxon>
        <taxon>Limulus</taxon>
    </lineage>
</organism>
<protein>
    <submittedName>
        <fullName evidence="7">Uncharacterized protein LOC106470659</fullName>
    </submittedName>
</protein>
<feature type="non-terminal residue" evidence="7">
    <location>
        <position position="199"/>
    </location>
</feature>
<keyword evidence="2 3" id="KW-0694">RNA-binding</keyword>
<feature type="region of interest" description="Disordered" evidence="4">
    <location>
        <begin position="172"/>
        <end position="199"/>
    </location>
</feature>
<dbReference type="PROSITE" id="PS50102">
    <property type="entry name" value="RRM"/>
    <property type="match status" value="1"/>
</dbReference>
<dbReference type="CDD" id="cd00590">
    <property type="entry name" value="RRM_SF"/>
    <property type="match status" value="1"/>
</dbReference>
<sequence>MQSEKGRYTFQNLDDWDPLSEDYNSLTFNSYSWGPGANLPVEFLPPRKMLGSVQQGDAKKVVLFVKGVPPGMEKEGLKNLFAPYGRVLYVHIGQSRNPKYITGYGMVHLSSLAEAETAIRELHKKPPLGLIIEFAQTNEERKMKLEMKKAEMNHYKEMSLNRIGETSVKNQSAPLVGNYNPSLGSRLQSRGRGATSSSL</sequence>
<evidence type="ECO:0000313" key="7">
    <source>
        <dbReference type="RefSeq" id="XP_022254997.1"/>
    </source>
</evidence>
<dbReference type="SMART" id="SM00360">
    <property type="entry name" value="RRM"/>
    <property type="match status" value="1"/>
</dbReference>
<accession>A0ABM1TGJ1</accession>
<evidence type="ECO:0000256" key="1">
    <source>
        <dbReference type="ARBA" id="ARBA00022737"/>
    </source>
</evidence>
<dbReference type="InterPro" id="IPR012677">
    <property type="entry name" value="Nucleotide-bd_a/b_plait_sf"/>
</dbReference>
<proteinExistence type="predicted"/>
<gene>
    <name evidence="7" type="primary">LOC106470659</name>
</gene>
<evidence type="ECO:0000256" key="3">
    <source>
        <dbReference type="PROSITE-ProRule" id="PRU00176"/>
    </source>
</evidence>
<feature type="domain" description="RRM" evidence="5">
    <location>
        <begin position="61"/>
        <end position="150"/>
    </location>
</feature>
<dbReference type="Pfam" id="PF00076">
    <property type="entry name" value="RRM_1"/>
    <property type="match status" value="1"/>
</dbReference>
<evidence type="ECO:0000256" key="4">
    <source>
        <dbReference type="SAM" id="MobiDB-lite"/>
    </source>
</evidence>
<keyword evidence="1" id="KW-0677">Repeat</keyword>
<keyword evidence="6" id="KW-1185">Reference proteome</keyword>
<dbReference type="InterPro" id="IPR000504">
    <property type="entry name" value="RRM_dom"/>
</dbReference>
<evidence type="ECO:0000256" key="2">
    <source>
        <dbReference type="ARBA" id="ARBA00022884"/>
    </source>
</evidence>
<name>A0ABM1TGJ1_LIMPO</name>
<dbReference type="Proteomes" id="UP000694941">
    <property type="component" value="Unplaced"/>
</dbReference>
<dbReference type="PANTHER" id="PTHR24012">
    <property type="entry name" value="RNA BINDING PROTEIN"/>
    <property type="match status" value="1"/>
</dbReference>
<dbReference type="SUPFAM" id="SSF54928">
    <property type="entry name" value="RNA-binding domain, RBD"/>
    <property type="match status" value="1"/>
</dbReference>
<reference evidence="7" key="1">
    <citation type="submission" date="2025-08" db="UniProtKB">
        <authorList>
            <consortium name="RefSeq"/>
        </authorList>
    </citation>
    <scope>IDENTIFICATION</scope>
    <source>
        <tissue evidence="7">Muscle</tissue>
    </source>
</reference>
<evidence type="ECO:0000259" key="5">
    <source>
        <dbReference type="PROSITE" id="PS50102"/>
    </source>
</evidence>
<dbReference type="InterPro" id="IPR035979">
    <property type="entry name" value="RBD_domain_sf"/>
</dbReference>